<evidence type="ECO:0000256" key="5">
    <source>
        <dbReference type="ARBA" id="ARBA00022723"/>
    </source>
</evidence>
<evidence type="ECO:0000313" key="19">
    <source>
        <dbReference type="EMBL" id="KAF9686601.1"/>
    </source>
</evidence>
<keyword evidence="4" id="KW-0004">4Fe-4S</keyword>
<feature type="region of interest" description="Disordered" evidence="17">
    <location>
        <begin position="1"/>
        <end position="62"/>
    </location>
</feature>
<keyword evidence="14" id="KW-0413">Isomerase</keyword>
<keyword evidence="5" id="KW-0479">Metal-binding</keyword>
<evidence type="ECO:0000256" key="3">
    <source>
        <dbReference type="ARBA" id="ARBA00008792"/>
    </source>
</evidence>
<accession>A0A835N5C7</accession>
<evidence type="ECO:0000256" key="13">
    <source>
        <dbReference type="ARBA" id="ARBA00023204"/>
    </source>
</evidence>
<comment type="caution">
    <text evidence="19">The sequence shown here is derived from an EMBL/GenBank/DDBJ whole genome shotgun (WGS) entry which is preliminary data.</text>
</comment>
<evidence type="ECO:0000256" key="8">
    <source>
        <dbReference type="ARBA" id="ARBA00022801"/>
    </source>
</evidence>
<dbReference type="InterPro" id="IPR006555">
    <property type="entry name" value="ATP-dep_Helicase_C"/>
</dbReference>
<evidence type="ECO:0000259" key="18">
    <source>
        <dbReference type="PROSITE" id="PS51193"/>
    </source>
</evidence>
<name>A0A835N5C7_9ROSI</name>
<dbReference type="Pfam" id="PF13307">
    <property type="entry name" value="Helicase_C_2"/>
    <property type="match status" value="1"/>
</dbReference>
<dbReference type="Proteomes" id="UP000657918">
    <property type="component" value="Unassembled WGS sequence"/>
</dbReference>
<evidence type="ECO:0000256" key="12">
    <source>
        <dbReference type="ARBA" id="ARBA00023014"/>
    </source>
</evidence>
<comment type="subcellular location">
    <subcellularLocation>
        <location evidence="2">Nucleus</location>
    </subcellularLocation>
</comment>
<evidence type="ECO:0000256" key="6">
    <source>
        <dbReference type="ARBA" id="ARBA00022741"/>
    </source>
</evidence>
<evidence type="ECO:0000256" key="15">
    <source>
        <dbReference type="ARBA" id="ARBA00023242"/>
    </source>
</evidence>
<dbReference type="GO" id="GO:1990918">
    <property type="term" value="P:double-strand break repair involved in meiotic recombination"/>
    <property type="evidence" value="ECO:0007669"/>
    <property type="project" value="TreeGrafter"/>
</dbReference>
<keyword evidence="15" id="KW-0539">Nucleus</keyword>
<dbReference type="FunFam" id="3.40.50.300:FF:000731">
    <property type="entry name" value="Fanconi anemia group J protein homolog"/>
    <property type="match status" value="1"/>
</dbReference>
<dbReference type="GO" id="GO:0003678">
    <property type="term" value="F:DNA helicase activity"/>
    <property type="evidence" value="ECO:0007669"/>
    <property type="project" value="InterPro"/>
</dbReference>
<gene>
    <name evidence="19" type="ORF">SADUNF_Sadunf02G0006200</name>
</gene>
<feature type="region of interest" description="Disordered" evidence="17">
    <location>
        <begin position="1316"/>
        <end position="1347"/>
    </location>
</feature>
<evidence type="ECO:0000256" key="7">
    <source>
        <dbReference type="ARBA" id="ARBA00022763"/>
    </source>
</evidence>
<evidence type="ECO:0000256" key="1">
    <source>
        <dbReference type="ARBA" id="ARBA00001966"/>
    </source>
</evidence>
<keyword evidence="12" id="KW-0411">Iron-sulfur</keyword>
<dbReference type="InterPro" id="IPR010614">
    <property type="entry name" value="RAD3-like_helicase_DEAD"/>
</dbReference>
<evidence type="ECO:0000256" key="11">
    <source>
        <dbReference type="ARBA" id="ARBA00023004"/>
    </source>
</evidence>
<reference evidence="19 20" key="1">
    <citation type="submission" date="2020-10" db="EMBL/GenBank/DDBJ databases">
        <title>Plant Genome Project.</title>
        <authorList>
            <person name="Zhang R.-G."/>
        </authorList>
    </citation>
    <scope>NUCLEOTIDE SEQUENCE [LARGE SCALE GENOMIC DNA]</scope>
    <source>
        <strain evidence="19">FAFU-HL-1</strain>
        <tissue evidence="19">Leaf</tissue>
    </source>
</reference>
<dbReference type="SMART" id="SM00491">
    <property type="entry name" value="HELICc2"/>
    <property type="match status" value="1"/>
</dbReference>
<dbReference type="PANTHER" id="PTHR11472:SF47">
    <property type="entry name" value="FANCONI ANEMIA GROUP J PROTEIN"/>
    <property type="match status" value="1"/>
</dbReference>
<dbReference type="Gene3D" id="3.40.50.300">
    <property type="entry name" value="P-loop containing nucleotide triphosphate hydrolases"/>
    <property type="match status" value="2"/>
</dbReference>
<dbReference type="CDD" id="cd18788">
    <property type="entry name" value="SF2_C_XPD"/>
    <property type="match status" value="1"/>
</dbReference>
<dbReference type="SMART" id="SM00488">
    <property type="entry name" value="DEXDc2"/>
    <property type="match status" value="1"/>
</dbReference>
<keyword evidence="11" id="KW-0408">Iron</keyword>
<dbReference type="GO" id="GO:0046872">
    <property type="term" value="F:metal ion binding"/>
    <property type="evidence" value="ECO:0007669"/>
    <property type="project" value="UniProtKB-KW"/>
</dbReference>
<comment type="cofactor">
    <cofactor evidence="1">
        <name>[4Fe-4S] cluster</name>
        <dbReference type="ChEBI" id="CHEBI:49883"/>
    </cofactor>
</comment>
<dbReference type="GO" id="GO:0005634">
    <property type="term" value="C:nucleus"/>
    <property type="evidence" value="ECO:0007669"/>
    <property type="project" value="UniProtKB-SubCell"/>
</dbReference>
<proteinExistence type="inferred from homology"/>
<dbReference type="Pfam" id="PF06733">
    <property type="entry name" value="DEAD_2"/>
    <property type="match status" value="1"/>
</dbReference>
<evidence type="ECO:0000313" key="20">
    <source>
        <dbReference type="Proteomes" id="UP000657918"/>
    </source>
</evidence>
<evidence type="ECO:0000256" key="10">
    <source>
        <dbReference type="ARBA" id="ARBA00022840"/>
    </source>
</evidence>
<evidence type="ECO:0000256" key="14">
    <source>
        <dbReference type="ARBA" id="ARBA00023235"/>
    </source>
</evidence>
<feature type="region of interest" description="Disordered" evidence="17">
    <location>
        <begin position="138"/>
        <end position="165"/>
    </location>
</feature>
<feature type="compositionally biased region" description="Polar residues" evidence="17">
    <location>
        <begin position="16"/>
        <end position="31"/>
    </location>
</feature>
<keyword evidence="20" id="KW-1185">Reference proteome</keyword>
<evidence type="ECO:0000256" key="17">
    <source>
        <dbReference type="SAM" id="MobiDB-lite"/>
    </source>
</evidence>
<evidence type="ECO:0000256" key="2">
    <source>
        <dbReference type="ARBA" id="ARBA00004123"/>
    </source>
</evidence>
<dbReference type="PROSITE" id="PS51193">
    <property type="entry name" value="HELICASE_ATP_BIND_2"/>
    <property type="match status" value="1"/>
</dbReference>
<feature type="compositionally biased region" description="Polar residues" evidence="17">
    <location>
        <begin position="1317"/>
        <end position="1329"/>
    </location>
</feature>
<protein>
    <recommendedName>
        <fullName evidence="16">DNA 5'-3' helicase FANCJ</fullName>
    </recommendedName>
</protein>
<keyword evidence="6" id="KW-0547">Nucleotide-binding</keyword>
<dbReference type="FunFam" id="3.40.50.300:FF:001207">
    <property type="entry name" value="Fanconi anemia group J protein-like isoform E"/>
    <property type="match status" value="1"/>
</dbReference>
<dbReference type="GO" id="GO:0051539">
    <property type="term" value="F:4 iron, 4 sulfur cluster binding"/>
    <property type="evidence" value="ECO:0007669"/>
    <property type="project" value="UniProtKB-KW"/>
</dbReference>
<dbReference type="GO" id="GO:0003677">
    <property type="term" value="F:DNA binding"/>
    <property type="evidence" value="ECO:0007669"/>
    <property type="project" value="InterPro"/>
</dbReference>
<keyword evidence="9" id="KW-0347">Helicase</keyword>
<evidence type="ECO:0000256" key="4">
    <source>
        <dbReference type="ARBA" id="ARBA00022485"/>
    </source>
</evidence>
<dbReference type="PANTHER" id="PTHR11472">
    <property type="entry name" value="DNA REPAIR DEAD HELICASE RAD3/XP-D SUBFAMILY MEMBER"/>
    <property type="match status" value="1"/>
</dbReference>
<dbReference type="EMBL" id="JADGMS010000002">
    <property type="protein sequence ID" value="KAF9686601.1"/>
    <property type="molecule type" value="Genomic_DNA"/>
</dbReference>
<dbReference type="GO" id="GO:0016818">
    <property type="term" value="F:hydrolase activity, acting on acid anhydrides, in phosphorus-containing anhydrides"/>
    <property type="evidence" value="ECO:0007669"/>
    <property type="project" value="InterPro"/>
</dbReference>
<comment type="similarity">
    <text evidence="3">Belongs to the DEAD box helicase family. DEAH subfamily.</text>
</comment>
<keyword evidence="8" id="KW-0378">Hydrolase</keyword>
<dbReference type="SUPFAM" id="SSF52540">
    <property type="entry name" value="P-loop containing nucleoside triphosphate hydrolases"/>
    <property type="match status" value="1"/>
</dbReference>
<evidence type="ECO:0000256" key="9">
    <source>
        <dbReference type="ARBA" id="ARBA00022806"/>
    </source>
</evidence>
<dbReference type="InterPro" id="IPR006554">
    <property type="entry name" value="Helicase-like_DEXD_c2"/>
</dbReference>
<dbReference type="GO" id="GO:0006289">
    <property type="term" value="P:nucleotide-excision repair"/>
    <property type="evidence" value="ECO:0007669"/>
    <property type="project" value="TreeGrafter"/>
</dbReference>
<dbReference type="GO" id="GO:0005524">
    <property type="term" value="F:ATP binding"/>
    <property type="evidence" value="ECO:0007669"/>
    <property type="project" value="UniProtKB-KW"/>
</dbReference>
<evidence type="ECO:0000256" key="16">
    <source>
        <dbReference type="ARBA" id="ARBA00082714"/>
    </source>
</evidence>
<keyword evidence="7" id="KW-0227">DNA damage</keyword>
<organism evidence="19 20">
    <name type="scientific">Salix dunnii</name>
    <dbReference type="NCBI Taxonomy" id="1413687"/>
    <lineage>
        <taxon>Eukaryota</taxon>
        <taxon>Viridiplantae</taxon>
        <taxon>Streptophyta</taxon>
        <taxon>Embryophyta</taxon>
        <taxon>Tracheophyta</taxon>
        <taxon>Spermatophyta</taxon>
        <taxon>Magnoliopsida</taxon>
        <taxon>eudicotyledons</taxon>
        <taxon>Gunneridae</taxon>
        <taxon>Pentapetalae</taxon>
        <taxon>rosids</taxon>
        <taxon>fabids</taxon>
        <taxon>Malpighiales</taxon>
        <taxon>Salicaceae</taxon>
        <taxon>Saliceae</taxon>
        <taxon>Salix</taxon>
    </lineage>
</organism>
<sequence length="1347" mass="149734">MINYRDVRRKSHRQNPNKQTKISRQNATIYPNKSLSLPSKSSHKKMVKPTPVKSTNPNPKKSYHIGGIQVEFPYKPYGTQLAFMGRVISTLDRAQRDGHCHALLESPTGTGKSLSLLCSTLAWQQNYKLKNQHANLTHSTPNPDATTDPLAHGGGFVPESTPSSTEPPVVVELAQQVASNKKKKAVPKIYYASRTHSQISQVVSEFRKTKYRVPMAVLASRKHYCTNVRVNGKENIDEECKLLLKDKEVGCLQFKNVNKVRGHPSLQKGGCHDVHDIEDLVKVGQAVKGCSYYAARSMADDAQLVFCPYSYIINPVIRGAMEVDIIGAILVLDEAHNIEDIARDAGSVDVEEDVLQKLQTELQELCSVDPMIYQPLYELAQDLLSWIEGRKNKLEKRGFQHYCSWQVIFWAGDKALRELKEANISQQCFPILLDCAKQAIKAATDTEAEGSHLSGMSVILLEGLFSSLTYFFSRNGCHVSDFQLALQRYVKRDGKKAGDWTYTLSLWCLNPAVVFKDIADLSLSIILTSGTLSPMNSFSSELGVQFGTCLEAPHVVDVESQVCVSVISTSPDNYPLNASYKTADCYTFQDALGKSLEEICKIVPAGSLVFFPSYKMMEKLSNRWRETGQWSRLNSIKPLFVEPRGGNQEDFDSILKGYYDCIRQDNRPALGRKRKVKKVDANHLDGNESADNSGKKGAAFLAVCRGKVSEGIDFSDDYARVVIVVGIPFPNINDIQVGLKKKYNDTHKTSKNLLGGNEWYCQQAFRALNQAVGRCIRHKFDYGSIILLDERYKEERNRVYISKWLRKSIQQFNNFDMSLEGLRSFFRNAKEKVGENMAEHLLSSDAMEKNTPCIDQIVGHTRNKSQKLSKSDQYGEKTVSLTKCEAAFSKLKSRDDVEMQASIQIDDELESSQEIIGLECDSHTGSRCSEASSHEDPEITLVKETPGMGECGAAASPGLFSKDGNSSSTMMRAPTELADHGSVSLMSVTNQSAAPDKSQCSFLVTPEKDLTITTCNLRPEVESSLNLSVNSRTQKRRKSMDLSLISLQGEESDTSYAETPGCVSFTRSSVTSGDTNRRIEFGLETNCRGRQSTKHDSRLLPNSCATSCVSSDSLMDKRLQISCTLCKSPLGRPNSCAASCVSSDSLMDKRLQISCTLCKSPLGCPENNLYVECSLTSSSKVHLVSLVKARMEHCIKSKSTCVPVLVTDISSVDQRLCNITLQDARQKGVWIEEDGCVFNSVFCPFCSMSNCLGVKIMATDASNVQLLNKILFYIDRLEFQNLEASKDVEPEDKQDSSPVPCLDMDKTALLNSLDRFSYSQQPNSGGWRTTKSKLRLPKRGMLSNTQG</sequence>
<dbReference type="InterPro" id="IPR027417">
    <property type="entry name" value="P-loop_NTPase"/>
</dbReference>
<keyword evidence="13" id="KW-0234">DNA repair</keyword>
<keyword evidence="10" id="KW-0067">ATP-binding</keyword>
<dbReference type="InterPro" id="IPR045028">
    <property type="entry name" value="DinG/Rad3-like"/>
</dbReference>
<dbReference type="OrthoDB" id="19182at2759"/>
<feature type="domain" description="Helicase ATP-binding" evidence="18">
    <location>
        <begin position="66"/>
        <end position="401"/>
    </location>
</feature>
<dbReference type="InterPro" id="IPR014013">
    <property type="entry name" value="Helic_SF1/SF2_ATP-bd_DinG/Rad3"/>
</dbReference>